<sequence length="1202" mass="124619">MGQDSALSTETVEQVEPPDDDDGFHFAETDPSHRFGRFDAVLGRGAFKIVYKAFDTQEGTEVAWNQVRVSELMSVKDAENKEERDRLFAEIRVLKALKHKNIMSFYDSWYDPRTYTVSFITELFTSGTLRQYRKKHKHIDEEVVKRWAWQILCGLVYLHGHSPPIIHRDLKCDNIFINGSDGVVKIGDLGLATMLRSRTAPQSVLGTPEFMAPELYEEEYDDRVDVYSFGMCLLELSTMEYPYSECKNAAQIYRKVSLGVRPAGLQKVASPQLAEFINLCISARESRPRARQLLKHPYFDSIRKDKLLTSRSDAALAAHPCVGETASSEYGSLASGLTSGPVSRTASSLSELVHGVSSTAHSGLWGTALAQAGATAPPLQVVAAAGSAPVVAAQQLHPLSRTVSASGGASGGDSHSDKAPSDAASVRSQRSNASELAAAVLENIAEAEENEVSDVEHTLGGSPTAGSRQGSPPGSPVRAGSPASPVKPGSPTLSDGCRCHSTERRFVVKGDLLDSTRVQLRLRICEPNGTSRTVEFEFDEAVETVAALAGEMVSDLELTPDDASVIATALEQELNRLSAEPQIDKQQSINLVHAALALPAELKSSALGQAHSAMGRELMLQGAGSLRQAGRFSEQTSAPLQLQLSSSPITQASAHPPADVQQPAGQQPPQHPPGLPLPPPARLLRRSSSSSSSLVSASSVASLAHSVASAASQPSAAETWVQQQLGTVVSLPPNFSLARASPPPRAPSTQPGLAEPRSAPRPMSPLDLGGAGQADFPSPHQRVLRSHSIDATSMLSRSASLPPGREPVAPPFNGSGALSPSSGILSPAAAVQEKRLTLMSLFENLADYQKQQQGEGRTDSPSPGLESAMVAAASASLPPLPHAAGGRPTQPSSSCSSSATLEAACGAAAAGQPAVGADVSSLLRPRSEACLSGFALQRLGRCSPGGLVGPGGAPGSAPTTGGGLAAAAAAAEAAAVAAAIASPTYASSNASPRSTGSQGAAAAVVDTIQRLDLQSTAPVPIVAALPLPLATDRIGAYALSAPASKLPSRDASPSREREGSLSPTRIPCGDTGSGNLYGKRPPLKDKEALRRQAADAMKAVELRSLNLLEGGLGASKAGTLRGVPMAAARSMTALCNAVAPGLAPHSNGIAAMQHVPAGNGVMGGAAHPPPMAPPSAAASAALSASQMGSPSVSQLVLPHPVT</sequence>
<dbReference type="AlphaFoldDB" id="A0A9D4TLK0"/>
<dbReference type="SMART" id="SM00220">
    <property type="entry name" value="S_TKc"/>
    <property type="match status" value="1"/>
</dbReference>
<evidence type="ECO:0000259" key="10">
    <source>
        <dbReference type="PROSITE" id="PS50011"/>
    </source>
</evidence>
<feature type="region of interest" description="Disordered" evidence="9">
    <location>
        <begin position="795"/>
        <end position="821"/>
    </location>
</feature>
<proteinExistence type="predicted"/>
<feature type="region of interest" description="Disordered" evidence="9">
    <location>
        <begin position="1044"/>
        <end position="1082"/>
    </location>
</feature>
<evidence type="ECO:0000256" key="7">
    <source>
        <dbReference type="ARBA" id="ARBA00047899"/>
    </source>
</evidence>
<evidence type="ECO:0000256" key="1">
    <source>
        <dbReference type="ARBA" id="ARBA00012513"/>
    </source>
</evidence>
<feature type="compositionally biased region" description="Pro residues" evidence="9">
    <location>
        <begin position="669"/>
        <end position="681"/>
    </location>
</feature>
<dbReference type="EMBL" id="SIDB01000009">
    <property type="protein sequence ID" value="KAI3428747.1"/>
    <property type="molecule type" value="Genomic_DNA"/>
</dbReference>
<comment type="caution">
    <text evidence="11">The sequence shown here is derived from an EMBL/GenBank/DDBJ whole genome shotgun (WGS) entry which is preliminary data.</text>
</comment>
<dbReference type="EC" id="2.7.11.1" evidence="1"/>
<dbReference type="GO" id="GO:0004674">
    <property type="term" value="F:protein serine/threonine kinase activity"/>
    <property type="evidence" value="ECO:0007669"/>
    <property type="project" value="UniProtKB-KW"/>
</dbReference>
<evidence type="ECO:0000256" key="3">
    <source>
        <dbReference type="ARBA" id="ARBA00022679"/>
    </source>
</evidence>
<dbReference type="PROSITE" id="PS00108">
    <property type="entry name" value="PROTEIN_KINASE_ST"/>
    <property type="match status" value="1"/>
</dbReference>
<feature type="region of interest" description="Disordered" evidence="9">
    <location>
        <begin position="402"/>
        <end position="430"/>
    </location>
</feature>
<comment type="catalytic activity">
    <reaction evidence="7">
        <text>L-threonyl-[protein] + ATP = O-phospho-L-threonyl-[protein] + ADP + H(+)</text>
        <dbReference type="Rhea" id="RHEA:46608"/>
        <dbReference type="Rhea" id="RHEA-COMP:11060"/>
        <dbReference type="Rhea" id="RHEA-COMP:11605"/>
        <dbReference type="ChEBI" id="CHEBI:15378"/>
        <dbReference type="ChEBI" id="CHEBI:30013"/>
        <dbReference type="ChEBI" id="CHEBI:30616"/>
        <dbReference type="ChEBI" id="CHEBI:61977"/>
        <dbReference type="ChEBI" id="CHEBI:456216"/>
        <dbReference type="EC" id="2.7.11.1"/>
    </reaction>
</comment>
<dbReference type="InterPro" id="IPR011009">
    <property type="entry name" value="Kinase-like_dom_sf"/>
</dbReference>
<evidence type="ECO:0000256" key="8">
    <source>
        <dbReference type="ARBA" id="ARBA00048679"/>
    </source>
</evidence>
<feature type="region of interest" description="Disordered" evidence="9">
    <location>
        <begin position="649"/>
        <end position="690"/>
    </location>
</feature>
<dbReference type="GO" id="GO:0005524">
    <property type="term" value="F:ATP binding"/>
    <property type="evidence" value="ECO:0007669"/>
    <property type="project" value="UniProtKB-KW"/>
</dbReference>
<evidence type="ECO:0000256" key="4">
    <source>
        <dbReference type="ARBA" id="ARBA00022741"/>
    </source>
</evidence>
<feature type="compositionally biased region" description="Low complexity" evidence="9">
    <location>
        <begin position="656"/>
        <end position="668"/>
    </location>
</feature>
<dbReference type="InterPro" id="IPR050588">
    <property type="entry name" value="WNK_Ser-Thr_kinase"/>
</dbReference>
<organism evidence="11 12">
    <name type="scientific">Chlorella vulgaris</name>
    <name type="common">Green alga</name>
    <dbReference type="NCBI Taxonomy" id="3077"/>
    <lineage>
        <taxon>Eukaryota</taxon>
        <taxon>Viridiplantae</taxon>
        <taxon>Chlorophyta</taxon>
        <taxon>core chlorophytes</taxon>
        <taxon>Trebouxiophyceae</taxon>
        <taxon>Chlorellales</taxon>
        <taxon>Chlorellaceae</taxon>
        <taxon>Chlorella clade</taxon>
        <taxon>Chlorella</taxon>
    </lineage>
</organism>
<keyword evidence="3" id="KW-0808">Transferase</keyword>
<dbReference type="Pfam" id="PF00069">
    <property type="entry name" value="Pkinase"/>
    <property type="match status" value="1"/>
</dbReference>
<dbReference type="SUPFAM" id="SSF56112">
    <property type="entry name" value="Protein kinase-like (PK-like)"/>
    <property type="match status" value="1"/>
</dbReference>
<feature type="region of interest" description="Disordered" evidence="9">
    <location>
        <begin position="736"/>
        <end position="781"/>
    </location>
</feature>
<dbReference type="PANTHER" id="PTHR13902">
    <property type="entry name" value="SERINE/THREONINE-PROTEIN KINASE WNK WITH NO LYSINE -RELATED"/>
    <property type="match status" value="1"/>
</dbReference>
<dbReference type="Gene3D" id="1.10.510.10">
    <property type="entry name" value="Transferase(Phosphotransferase) domain 1"/>
    <property type="match status" value="1"/>
</dbReference>
<feature type="region of interest" description="Disordered" evidence="9">
    <location>
        <begin position="877"/>
        <end position="897"/>
    </location>
</feature>
<dbReference type="Proteomes" id="UP001055712">
    <property type="component" value="Unassembled WGS sequence"/>
</dbReference>
<feature type="compositionally biased region" description="Polar residues" evidence="9">
    <location>
        <begin position="1"/>
        <end position="12"/>
    </location>
</feature>
<accession>A0A9D4TLK0</accession>
<dbReference type="Gene3D" id="3.30.200.20">
    <property type="entry name" value="Phosphorylase Kinase, domain 1"/>
    <property type="match status" value="1"/>
</dbReference>
<dbReference type="PROSITE" id="PS50011">
    <property type="entry name" value="PROTEIN_KINASE_DOM"/>
    <property type="match status" value="1"/>
</dbReference>
<dbReference type="FunFam" id="1.10.510.10:FF:001565">
    <property type="entry name" value="WNK protein kinase"/>
    <property type="match status" value="1"/>
</dbReference>
<evidence type="ECO:0000313" key="11">
    <source>
        <dbReference type="EMBL" id="KAI3428747.1"/>
    </source>
</evidence>
<dbReference type="InterPro" id="IPR008271">
    <property type="entry name" value="Ser/Thr_kinase_AS"/>
</dbReference>
<keyword evidence="5" id="KW-0418">Kinase</keyword>
<evidence type="ECO:0000313" key="12">
    <source>
        <dbReference type="Proteomes" id="UP001055712"/>
    </source>
</evidence>
<feature type="domain" description="Protein kinase" evidence="10">
    <location>
        <begin position="36"/>
        <end position="299"/>
    </location>
</feature>
<reference evidence="11" key="2">
    <citation type="submission" date="2020-11" db="EMBL/GenBank/DDBJ databases">
        <authorList>
            <person name="Cecchin M."/>
            <person name="Marcolungo L."/>
            <person name="Rossato M."/>
            <person name="Girolomoni L."/>
            <person name="Cosentino E."/>
            <person name="Cuine S."/>
            <person name="Li-Beisson Y."/>
            <person name="Delledonne M."/>
            <person name="Ballottari M."/>
        </authorList>
    </citation>
    <scope>NUCLEOTIDE SEQUENCE</scope>
    <source>
        <strain evidence="11">211/11P</strain>
        <tissue evidence="11">Whole cell</tissue>
    </source>
</reference>
<evidence type="ECO:0000256" key="6">
    <source>
        <dbReference type="ARBA" id="ARBA00022840"/>
    </source>
</evidence>
<dbReference type="CDD" id="cd13983">
    <property type="entry name" value="STKc_WNK"/>
    <property type="match status" value="1"/>
</dbReference>
<keyword evidence="2" id="KW-0723">Serine/threonine-protein kinase</keyword>
<evidence type="ECO:0000256" key="5">
    <source>
        <dbReference type="ARBA" id="ARBA00022777"/>
    </source>
</evidence>
<dbReference type="OrthoDB" id="4062651at2759"/>
<protein>
    <recommendedName>
        <fullName evidence="1">non-specific serine/threonine protein kinase</fullName>
        <ecNumber evidence="1">2.7.11.1</ecNumber>
    </recommendedName>
</protein>
<dbReference type="InterPro" id="IPR000719">
    <property type="entry name" value="Prot_kinase_dom"/>
</dbReference>
<name>A0A9D4TLK0_CHLVU</name>
<feature type="region of interest" description="Disordered" evidence="9">
    <location>
        <begin position="449"/>
        <end position="497"/>
    </location>
</feature>
<gene>
    <name evidence="11" type="ORF">D9Q98_007570</name>
</gene>
<comment type="catalytic activity">
    <reaction evidence="8">
        <text>L-seryl-[protein] + ATP = O-phospho-L-seryl-[protein] + ADP + H(+)</text>
        <dbReference type="Rhea" id="RHEA:17989"/>
        <dbReference type="Rhea" id="RHEA-COMP:9863"/>
        <dbReference type="Rhea" id="RHEA-COMP:11604"/>
        <dbReference type="ChEBI" id="CHEBI:15378"/>
        <dbReference type="ChEBI" id="CHEBI:29999"/>
        <dbReference type="ChEBI" id="CHEBI:30616"/>
        <dbReference type="ChEBI" id="CHEBI:83421"/>
        <dbReference type="ChEBI" id="CHEBI:456216"/>
        <dbReference type="EC" id="2.7.11.1"/>
    </reaction>
</comment>
<evidence type="ECO:0000256" key="9">
    <source>
        <dbReference type="SAM" id="MobiDB-lite"/>
    </source>
</evidence>
<keyword evidence="6" id="KW-0067">ATP-binding</keyword>
<keyword evidence="12" id="KW-1185">Reference proteome</keyword>
<evidence type="ECO:0000256" key="2">
    <source>
        <dbReference type="ARBA" id="ARBA00022527"/>
    </source>
</evidence>
<reference evidence="11" key="1">
    <citation type="journal article" date="2019" name="Plant J.">
        <title>Chlorella vulgaris genome assembly and annotation reveals the molecular basis for metabolic acclimation to high light conditions.</title>
        <authorList>
            <person name="Cecchin M."/>
            <person name="Marcolungo L."/>
            <person name="Rossato M."/>
            <person name="Girolomoni L."/>
            <person name="Cosentino E."/>
            <person name="Cuine S."/>
            <person name="Li-Beisson Y."/>
            <person name="Delledonne M."/>
            <person name="Ballottari M."/>
        </authorList>
    </citation>
    <scope>NUCLEOTIDE SEQUENCE</scope>
    <source>
        <strain evidence="11">211/11P</strain>
    </source>
</reference>
<keyword evidence="4" id="KW-0547">Nucleotide-binding</keyword>
<dbReference type="FunFam" id="3.30.200.20:FF:000075">
    <property type="entry name" value="Probable serine/threonine-protein kinase WNK1"/>
    <property type="match status" value="1"/>
</dbReference>
<feature type="region of interest" description="Disordered" evidence="9">
    <location>
        <begin position="1"/>
        <end position="23"/>
    </location>
</feature>